<dbReference type="EMBL" id="FUKJ01000178">
    <property type="protein sequence ID" value="SJM92263.1"/>
    <property type="molecule type" value="Genomic_DNA"/>
</dbReference>
<sequence>MVAGGMMILLTHTKATRKKNNTIIQDL</sequence>
<name>A0A1R4H7P4_9GAMM</name>
<keyword evidence="2" id="KW-1185">Reference proteome</keyword>
<organism evidence="1 2">
    <name type="scientific">Crenothrix polyspora</name>
    <dbReference type="NCBI Taxonomy" id="360316"/>
    <lineage>
        <taxon>Bacteria</taxon>
        <taxon>Pseudomonadati</taxon>
        <taxon>Pseudomonadota</taxon>
        <taxon>Gammaproteobacteria</taxon>
        <taxon>Methylococcales</taxon>
        <taxon>Crenotrichaceae</taxon>
        <taxon>Crenothrix</taxon>
    </lineage>
</organism>
<protein>
    <submittedName>
        <fullName evidence="1">Uncharacterized protein</fullName>
    </submittedName>
</protein>
<dbReference type="AlphaFoldDB" id="A0A1R4H7P4"/>
<dbReference type="Proteomes" id="UP000195442">
    <property type="component" value="Unassembled WGS sequence"/>
</dbReference>
<gene>
    <name evidence="1" type="ORF">CRENPOLYSF2_2590019</name>
</gene>
<evidence type="ECO:0000313" key="2">
    <source>
        <dbReference type="Proteomes" id="UP000195442"/>
    </source>
</evidence>
<accession>A0A1R4H7P4</accession>
<proteinExistence type="predicted"/>
<evidence type="ECO:0000313" key="1">
    <source>
        <dbReference type="EMBL" id="SJM92263.1"/>
    </source>
</evidence>
<reference evidence="2" key="1">
    <citation type="submission" date="2017-02" db="EMBL/GenBank/DDBJ databases">
        <authorList>
            <person name="Daims H."/>
        </authorList>
    </citation>
    <scope>NUCLEOTIDE SEQUENCE [LARGE SCALE GENOMIC DNA]</scope>
</reference>